<accession>A0A238VG59</accession>
<keyword evidence="2" id="KW-1185">Reference proteome</keyword>
<protein>
    <submittedName>
        <fullName evidence="1">Phage tail protein</fullName>
    </submittedName>
</protein>
<proteinExistence type="predicted"/>
<reference evidence="1 2" key="1">
    <citation type="submission" date="2017-06" db="EMBL/GenBank/DDBJ databases">
        <authorList>
            <person name="Kim H.J."/>
            <person name="Triplett B.A."/>
        </authorList>
    </citation>
    <scope>NUCLEOTIDE SEQUENCE [LARGE SCALE GENOMIC DNA]</scope>
    <source>
        <strain evidence="1 2">DSM 44272</strain>
    </source>
</reference>
<sequence length="288" mass="30853">MGPTSILWGGLTLATGQDGPYRLTSLEGWEELPPARYDKQSRTNAHGAHPSRVFSDERLVIVEGFCWSATERDALLAQLQAATPFQDDEQPLTVTAAGRTLSASAQLLQARPMLLKGQWGIGRFGWLLQWRCPDPLRYGPPRTVATPLPAPGGGLQYNLYKTGFLDYGQPGTLGRVTLTNAGTAPAPILFGVRGGLEQGWEISAAGDRLRYVAPVPSGQVIEVDTAVGTVMVEGTASRRSSLVISDWLYVPRAAPDGTPGELTVQFTSLGGSRDPAAELSATSSDVYW</sequence>
<dbReference type="RefSeq" id="WP_141137412.1">
    <property type="nucleotide sequence ID" value="NZ_FZNO01000003.1"/>
</dbReference>
<dbReference type="Proteomes" id="UP000198403">
    <property type="component" value="Unassembled WGS sequence"/>
</dbReference>
<dbReference type="AlphaFoldDB" id="A0A238VG59"/>
<dbReference type="EMBL" id="FZNO01000003">
    <property type="protein sequence ID" value="SNR33144.1"/>
    <property type="molecule type" value="Genomic_DNA"/>
</dbReference>
<evidence type="ECO:0000313" key="2">
    <source>
        <dbReference type="Proteomes" id="UP000198403"/>
    </source>
</evidence>
<organism evidence="1 2">
    <name type="scientific">Blastococcus mobilis</name>
    <dbReference type="NCBI Taxonomy" id="1938746"/>
    <lineage>
        <taxon>Bacteria</taxon>
        <taxon>Bacillati</taxon>
        <taxon>Actinomycetota</taxon>
        <taxon>Actinomycetes</taxon>
        <taxon>Geodermatophilales</taxon>
        <taxon>Geodermatophilaceae</taxon>
        <taxon>Blastococcus</taxon>
    </lineage>
</organism>
<name>A0A238VG59_9ACTN</name>
<dbReference type="OrthoDB" id="5182475at2"/>
<gene>
    <name evidence="1" type="ORF">SAMN06272737_10396</name>
</gene>
<evidence type="ECO:0000313" key="1">
    <source>
        <dbReference type="EMBL" id="SNR33144.1"/>
    </source>
</evidence>